<keyword evidence="3" id="KW-1185">Reference proteome</keyword>
<dbReference type="GeneID" id="26810293"/>
<name>A0A0L1IVP4_ASPN3</name>
<proteinExistence type="predicted"/>
<dbReference type="OrthoDB" id="4440815at2759"/>
<organism evidence="2 3">
    <name type="scientific">Aspergillus nomiae NRRL (strain ATCC 15546 / NRRL 13137 / CBS 260.88 / M93)</name>
    <dbReference type="NCBI Taxonomy" id="1509407"/>
    <lineage>
        <taxon>Eukaryota</taxon>
        <taxon>Fungi</taxon>
        <taxon>Dikarya</taxon>
        <taxon>Ascomycota</taxon>
        <taxon>Pezizomycotina</taxon>
        <taxon>Eurotiomycetes</taxon>
        <taxon>Eurotiomycetidae</taxon>
        <taxon>Eurotiales</taxon>
        <taxon>Aspergillaceae</taxon>
        <taxon>Aspergillus</taxon>
        <taxon>Aspergillus subgen. Circumdati</taxon>
    </lineage>
</organism>
<dbReference type="EMBL" id="JNOM01000255">
    <property type="protein sequence ID" value="KNG83641.1"/>
    <property type="molecule type" value="Genomic_DNA"/>
</dbReference>
<sequence length="93" mass="10022">MKPSSVIFALFSLVTVAVADKVCTPSFDYCSSELISKKGFTEDDLKTALKGTEFETEDLNNILFHCTNPGIVGHPKLCSSGCKSTEQEGSHSC</sequence>
<accession>A0A0L1IVP4</accession>
<reference evidence="2 3" key="1">
    <citation type="submission" date="2014-06" db="EMBL/GenBank/DDBJ databases">
        <title>The Genome of the Aflatoxigenic Filamentous Fungus Aspergillus nomius.</title>
        <authorList>
            <person name="Moore M.G."/>
            <person name="Shannon B.M."/>
            <person name="Brian M.M."/>
        </authorList>
    </citation>
    <scope>NUCLEOTIDE SEQUENCE [LARGE SCALE GENOMIC DNA]</scope>
    <source>
        <strain evidence="2 3">NRRL 13137</strain>
    </source>
</reference>
<keyword evidence="1" id="KW-0732">Signal</keyword>
<feature type="signal peptide" evidence="1">
    <location>
        <begin position="1"/>
        <end position="19"/>
    </location>
</feature>
<dbReference type="RefSeq" id="XP_015404564.1">
    <property type="nucleotide sequence ID" value="XM_015553745.1"/>
</dbReference>
<protein>
    <submittedName>
        <fullName evidence="2">Uncharacterized protein</fullName>
    </submittedName>
</protein>
<evidence type="ECO:0000313" key="3">
    <source>
        <dbReference type="Proteomes" id="UP000037505"/>
    </source>
</evidence>
<evidence type="ECO:0000256" key="1">
    <source>
        <dbReference type="SAM" id="SignalP"/>
    </source>
</evidence>
<comment type="caution">
    <text evidence="2">The sequence shown here is derived from an EMBL/GenBank/DDBJ whole genome shotgun (WGS) entry which is preliminary data.</text>
</comment>
<dbReference type="AlphaFoldDB" id="A0A0L1IVP4"/>
<feature type="chain" id="PRO_5005553092" evidence="1">
    <location>
        <begin position="20"/>
        <end position="93"/>
    </location>
</feature>
<evidence type="ECO:0000313" key="2">
    <source>
        <dbReference type="EMBL" id="KNG83641.1"/>
    </source>
</evidence>
<gene>
    <name evidence="2" type="ORF">ANOM_008489</name>
</gene>
<dbReference type="STRING" id="1509407.A0A0L1IVP4"/>
<dbReference type="Proteomes" id="UP000037505">
    <property type="component" value="Unassembled WGS sequence"/>
</dbReference>